<dbReference type="GO" id="GO:0005525">
    <property type="term" value="F:GTP binding"/>
    <property type="evidence" value="ECO:0007669"/>
    <property type="project" value="UniProtKB-UniRule"/>
</dbReference>
<dbReference type="EC" id="3.6.5.-" evidence="9"/>
<comment type="similarity">
    <text evidence="9">Belongs to the TRAFAC class dynamin-like GTPase superfamily. GB1/RHD3 GTPase family. RHD3 subfamily.</text>
</comment>
<dbReference type="Gene3D" id="3.40.50.300">
    <property type="entry name" value="P-loop containing nucleotide triphosphate hydrolases"/>
    <property type="match status" value="1"/>
</dbReference>
<dbReference type="InterPro" id="IPR008803">
    <property type="entry name" value="RHD3/Sey1"/>
</dbReference>
<feature type="topological domain" description="Cytoplasmic" evidence="9">
    <location>
        <begin position="711"/>
        <end position="751"/>
    </location>
</feature>
<dbReference type="PANTHER" id="PTHR45923:SF20">
    <property type="entry name" value="PROTEIN ROOT HAIR DEFECTIVE 3 HOMOLOG 2"/>
    <property type="match status" value="1"/>
</dbReference>
<dbReference type="InterPro" id="IPR030386">
    <property type="entry name" value="G_GB1_RHD3_dom"/>
</dbReference>
<dbReference type="SUPFAM" id="SSF52540">
    <property type="entry name" value="P-loop containing nucleoside triphosphate hydrolases"/>
    <property type="match status" value="1"/>
</dbReference>
<dbReference type="FunFam" id="3.40.50.300:FF:002271">
    <property type="entry name" value="Protein ROOT HAIR DEFECTIVE 3 homolog"/>
    <property type="match status" value="1"/>
</dbReference>
<feature type="binding site" evidence="9">
    <location>
        <begin position="79"/>
        <end position="86"/>
    </location>
    <ligand>
        <name>GTP</name>
        <dbReference type="ChEBI" id="CHEBI:37565"/>
    </ligand>
</feature>
<accession>A0ABD0VA12</accession>
<evidence type="ECO:0000256" key="9">
    <source>
        <dbReference type="HAMAP-Rule" id="MF_03109"/>
    </source>
</evidence>
<dbReference type="Pfam" id="PF05879">
    <property type="entry name" value="RHD3_GTPase"/>
    <property type="match status" value="1"/>
</dbReference>
<evidence type="ECO:0000256" key="1">
    <source>
        <dbReference type="ARBA" id="ARBA00022692"/>
    </source>
</evidence>
<evidence type="ECO:0000256" key="4">
    <source>
        <dbReference type="ARBA" id="ARBA00022824"/>
    </source>
</evidence>
<keyword evidence="2 9" id="KW-0547">Nucleotide-binding</keyword>
<evidence type="ECO:0000256" key="2">
    <source>
        <dbReference type="ARBA" id="ARBA00022741"/>
    </source>
</evidence>
<proteinExistence type="inferred from homology"/>
<dbReference type="GO" id="GO:0005789">
    <property type="term" value="C:endoplasmic reticulum membrane"/>
    <property type="evidence" value="ECO:0007669"/>
    <property type="project" value="UniProtKB-SubCell"/>
</dbReference>
<dbReference type="Proteomes" id="UP001552299">
    <property type="component" value="Unassembled WGS sequence"/>
</dbReference>
<keyword evidence="7 9" id="KW-0342">GTP-binding</keyword>
<dbReference type="InterPro" id="IPR027417">
    <property type="entry name" value="P-loop_NTPase"/>
</dbReference>
<dbReference type="EMBL" id="JANQDX010000007">
    <property type="protein sequence ID" value="KAL0921620.1"/>
    <property type="molecule type" value="Genomic_DNA"/>
</dbReference>
<protein>
    <recommendedName>
        <fullName evidence="9">Protein ROOT HAIR DEFECTIVE 3 homolog</fullName>
        <ecNumber evidence="9">3.6.5.-</ecNumber>
    </recommendedName>
    <alternativeName>
        <fullName evidence="9">Protein SEY1 homolog</fullName>
    </alternativeName>
</protein>
<comment type="function">
    <text evidence="9">Probable GTP-binding protein that may be involved in cell development.</text>
</comment>
<comment type="subcellular location">
    <subcellularLocation>
        <location evidence="9">Endoplasmic reticulum membrane</location>
        <topology evidence="9">Multi-pass membrane protein</topology>
    </subcellularLocation>
</comment>
<keyword evidence="5 9" id="KW-1133">Transmembrane helix</keyword>
<dbReference type="CDD" id="cd01851">
    <property type="entry name" value="GBP"/>
    <property type="match status" value="1"/>
</dbReference>
<keyword evidence="3 9" id="KW-0378">Hydrolase</keyword>
<evidence type="ECO:0000256" key="6">
    <source>
        <dbReference type="ARBA" id="ARBA00023054"/>
    </source>
</evidence>
<reference evidence="11 12" key="1">
    <citation type="journal article" date="2024" name="Plant Biotechnol. J.">
        <title>Dendrobium thyrsiflorum genome and its molecular insights into genes involved in important horticultural traits.</title>
        <authorList>
            <person name="Chen B."/>
            <person name="Wang J.Y."/>
            <person name="Zheng P.J."/>
            <person name="Li K.L."/>
            <person name="Liang Y.M."/>
            <person name="Chen X.F."/>
            <person name="Zhang C."/>
            <person name="Zhao X."/>
            <person name="He X."/>
            <person name="Zhang G.Q."/>
            <person name="Liu Z.J."/>
            <person name="Xu Q."/>
        </authorList>
    </citation>
    <scope>NUCLEOTIDE SEQUENCE [LARGE SCALE GENOMIC DNA]</scope>
    <source>
        <strain evidence="11">GZMU011</strain>
    </source>
</reference>
<evidence type="ECO:0000313" key="11">
    <source>
        <dbReference type="EMBL" id="KAL0921620.1"/>
    </source>
</evidence>
<keyword evidence="4 9" id="KW-0256">Endoplasmic reticulum</keyword>
<dbReference type="InterPro" id="IPR046758">
    <property type="entry name" value="Sey1/RHD3-like_3HB"/>
</dbReference>
<evidence type="ECO:0000256" key="3">
    <source>
        <dbReference type="ARBA" id="ARBA00022801"/>
    </source>
</evidence>
<name>A0ABD0VA12_DENTH</name>
<feature type="topological domain" description="Lumenal" evidence="9">
    <location>
        <begin position="687"/>
        <end position="689"/>
    </location>
</feature>
<dbReference type="PROSITE" id="PS51715">
    <property type="entry name" value="G_GB1_RHD3"/>
    <property type="match status" value="1"/>
</dbReference>
<dbReference type="GO" id="GO:0003924">
    <property type="term" value="F:GTPase activity"/>
    <property type="evidence" value="ECO:0007669"/>
    <property type="project" value="UniProtKB-UniRule"/>
</dbReference>
<dbReference type="PANTHER" id="PTHR45923">
    <property type="entry name" value="PROTEIN SEY1"/>
    <property type="match status" value="1"/>
</dbReference>
<dbReference type="HAMAP" id="MF_03109">
    <property type="entry name" value="Sey1"/>
    <property type="match status" value="1"/>
</dbReference>
<keyword evidence="12" id="KW-1185">Reference proteome</keyword>
<keyword evidence="6" id="KW-0175">Coiled coil</keyword>
<feature type="topological domain" description="Cytoplasmic" evidence="9">
    <location>
        <begin position="1"/>
        <end position="665"/>
    </location>
</feature>
<evidence type="ECO:0000256" key="8">
    <source>
        <dbReference type="ARBA" id="ARBA00023136"/>
    </source>
</evidence>
<gene>
    <name evidence="11" type="ORF">M5K25_008710</name>
</gene>
<evidence type="ECO:0000256" key="5">
    <source>
        <dbReference type="ARBA" id="ARBA00022989"/>
    </source>
</evidence>
<keyword evidence="1 9" id="KW-0812">Transmembrane</keyword>
<evidence type="ECO:0000313" key="12">
    <source>
        <dbReference type="Proteomes" id="UP001552299"/>
    </source>
</evidence>
<evidence type="ECO:0000259" key="10">
    <source>
        <dbReference type="PROSITE" id="PS51715"/>
    </source>
</evidence>
<comment type="caution">
    <text evidence="11">The sequence shown here is derived from an EMBL/GenBank/DDBJ whole genome shotgun (WGS) entry which is preliminary data.</text>
</comment>
<feature type="domain" description="GB1/RHD3-type G" evidence="10">
    <location>
        <begin position="69"/>
        <end position="284"/>
    </location>
</feature>
<evidence type="ECO:0000256" key="7">
    <source>
        <dbReference type="ARBA" id="ARBA00023134"/>
    </source>
</evidence>
<keyword evidence="8 9" id="KW-0472">Membrane</keyword>
<sequence>MFLHPVDVSVLSSAAFRTLEIDPSLSSFRFLKGVMGDNCCSTQLIDGAGVLDVEGLEHFVKTVRLVECGLSYVVVSIMGPQSSGKSTLLNHLFRTNFREMDALRGRAQTTKGIWIAKCLDIEPCTIVIDLEGTDARERGEDDTVFEKQSALFALAISDVVLVNIWCHDIGREHASNKPLLRTVFQVMLQLFSPRKTTLLFVIRDKTKTPLEYLELILREDIQKIWDTVSKTQAHKSLSLHDFFNVEVVALPSYEEKEEQFKEQVAQLRQRFFNSVAPGGLAGDRGSVVPASAFSFSVQQIWKTIRENKDLDLPAHKVMVATVRCEEIANEKLNSLTSNKQWLELVEAVRSGPVPGFGKKVSSMLDSSFEEYDREAVYFDEGVRTSKRRQLESKAVHLVKPAFQAMLGHLRSKALASFKIDLQDSLKKGVGFAVSVRNCSQSAMLEFDQGFTDVAIKQADWDSHKVREKLSRDIEAHVSSVRDAKLSELLADFENRLAEALTEPMESLFDAAEGDTWASIRRLYKSETKRALLDLSASLSEFELDQETFNRIMGGLKDFSRNLVEMKAREEAGKVLMHMTDRFSTIFKYDKDSMPRVWTRKEDVRLITKDARAAALKLLSVMAAIRLDDKTYNIEKILNSSLLDSQASIEKSIKSSADPLASATWPEIPSNNTLITPLQCKLIWKQFNSEIEYAVIQAVSAQALQQLATSPLGNCCNYNPRLRRIYDAFKESRICFSNFHSNNDSPCIVEAT</sequence>
<organism evidence="11 12">
    <name type="scientific">Dendrobium thyrsiflorum</name>
    <name type="common">Pinecone-like raceme dendrobium</name>
    <name type="synonym">Orchid</name>
    <dbReference type="NCBI Taxonomy" id="117978"/>
    <lineage>
        <taxon>Eukaryota</taxon>
        <taxon>Viridiplantae</taxon>
        <taxon>Streptophyta</taxon>
        <taxon>Embryophyta</taxon>
        <taxon>Tracheophyta</taxon>
        <taxon>Spermatophyta</taxon>
        <taxon>Magnoliopsida</taxon>
        <taxon>Liliopsida</taxon>
        <taxon>Asparagales</taxon>
        <taxon>Orchidaceae</taxon>
        <taxon>Epidendroideae</taxon>
        <taxon>Malaxideae</taxon>
        <taxon>Dendrobiinae</taxon>
        <taxon>Dendrobium</taxon>
    </lineage>
</organism>
<dbReference type="Pfam" id="PF20428">
    <property type="entry name" value="Sey1_3HB"/>
    <property type="match status" value="1"/>
</dbReference>
<dbReference type="AlphaFoldDB" id="A0ABD0VA12"/>